<gene>
    <name evidence="1" type="ORF">OGM63_22745</name>
</gene>
<keyword evidence="1" id="KW-0808">Transferase</keyword>
<keyword evidence="1" id="KW-0418">Kinase</keyword>
<dbReference type="Pfam" id="PF04008">
    <property type="entry name" value="Adenosine_kin"/>
    <property type="match status" value="1"/>
</dbReference>
<dbReference type="PANTHER" id="PTHR36155">
    <property type="entry name" value="BLL5354 PROTEIN"/>
    <property type="match status" value="1"/>
</dbReference>
<evidence type="ECO:0000313" key="1">
    <source>
        <dbReference type="EMBL" id="MCV3216296.1"/>
    </source>
</evidence>
<dbReference type="EMBL" id="JAOWRF010000320">
    <property type="protein sequence ID" value="MCV3216296.1"/>
    <property type="molecule type" value="Genomic_DNA"/>
</dbReference>
<proteinExistence type="predicted"/>
<dbReference type="GO" id="GO:0016301">
    <property type="term" value="F:kinase activity"/>
    <property type="evidence" value="ECO:0007669"/>
    <property type="project" value="UniProtKB-KW"/>
</dbReference>
<accession>A0ABT3B4J9</accession>
<comment type="caution">
    <text evidence="1">The sequence shown here is derived from an EMBL/GenBank/DDBJ whole genome shotgun (WGS) entry which is preliminary data.</text>
</comment>
<dbReference type="InterPro" id="IPR036902">
    <property type="entry name" value="Ta1353-like_sf"/>
</dbReference>
<dbReference type="Proteomes" id="UP001526143">
    <property type="component" value="Unassembled WGS sequence"/>
</dbReference>
<dbReference type="InterPro" id="IPR007153">
    <property type="entry name" value="Adenosine_kinase"/>
</dbReference>
<organism evidence="1 2">
    <name type="scientific">Plectonema radiosum NIES-515</name>
    <dbReference type="NCBI Taxonomy" id="2986073"/>
    <lineage>
        <taxon>Bacteria</taxon>
        <taxon>Bacillati</taxon>
        <taxon>Cyanobacteriota</taxon>
        <taxon>Cyanophyceae</taxon>
        <taxon>Oscillatoriophycideae</taxon>
        <taxon>Oscillatoriales</taxon>
        <taxon>Microcoleaceae</taxon>
        <taxon>Plectonema</taxon>
    </lineage>
</organism>
<dbReference type="PANTHER" id="PTHR36155:SF1">
    <property type="entry name" value="BLL5354 PROTEIN"/>
    <property type="match status" value="1"/>
</dbReference>
<keyword evidence="2" id="KW-1185">Reference proteome</keyword>
<dbReference type="RefSeq" id="WP_263747942.1">
    <property type="nucleotide sequence ID" value="NZ_JAOWRF010000320.1"/>
</dbReference>
<dbReference type="Gene3D" id="3.40.1520.10">
    <property type="entry name" value="Ta1353-like"/>
    <property type="match status" value="1"/>
</dbReference>
<name>A0ABT3B4J9_9CYAN</name>
<evidence type="ECO:0000313" key="2">
    <source>
        <dbReference type="Proteomes" id="UP001526143"/>
    </source>
</evidence>
<dbReference type="SUPFAM" id="SSF103165">
    <property type="entry name" value="Ta1353-like"/>
    <property type="match status" value="1"/>
</dbReference>
<reference evidence="1 2" key="1">
    <citation type="submission" date="2022-10" db="EMBL/GenBank/DDBJ databases">
        <title>Identification of biosynthetic pathway for the production of the potent trypsin inhibitor radiosumin.</title>
        <authorList>
            <person name="Fewer D.P."/>
            <person name="Delbaje E."/>
            <person name="Ouyang X."/>
            <person name="Agostino P.D."/>
            <person name="Wahlsten M."/>
            <person name="Jokela J."/>
            <person name="Permi P."/>
            <person name="Haapaniemi E."/>
            <person name="Koistinen H."/>
        </authorList>
    </citation>
    <scope>NUCLEOTIDE SEQUENCE [LARGE SCALE GENOMIC DNA]</scope>
    <source>
        <strain evidence="1 2">NIES-515</strain>
    </source>
</reference>
<sequence>MFTNLKKHREISEVSNIIVSQTHFIKTIEDLYEIMVESSPQVKFRIAFCEASQSCLIRLAVARSLLFNK</sequence>
<protein>
    <submittedName>
        <fullName evidence="1">Adenosine-specific kinase</fullName>
    </submittedName>
</protein>